<keyword evidence="2" id="KW-0675">Receptor</keyword>
<protein>
    <submittedName>
        <fullName evidence="2">Colicin I receptor</fullName>
    </submittedName>
</protein>
<dbReference type="EMBL" id="SNRY01011608">
    <property type="protein sequence ID" value="KAA6304320.1"/>
    <property type="molecule type" value="Genomic_DNA"/>
</dbReference>
<gene>
    <name evidence="2" type="ORF">EZS27_044034</name>
</gene>
<reference evidence="2" key="1">
    <citation type="submission" date="2019-03" db="EMBL/GenBank/DDBJ databases">
        <title>Single cell metagenomics reveals metabolic interactions within the superorganism composed of flagellate Streblomastix strix and complex community of Bacteroidetes bacteria on its surface.</title>
        <authorList>
            <person name="Treitli S.C."/>
            <person name="Kolisko M."/>
            <person name="Husnik F."/>
            <person name="Keeling P."/>
            <person name="Hampl V."/>
        </authorList>
    </citation>
    <scope>NUCLEOTIDE SEQUENCE</scope>
    <source>
        <strain evidence="2">STM</strain>
    </source>
</reference>
<name>A0A5J4P5I3_9ZZZZ</name>
<evidence type="ECO:0000313" key="2">
    <source>
        <dbReference type="EMBL" id="KAA6304320.1"/>
    </source>
</evidence>
<evidence type="ECO:0000256" key="1">
    <source>
        <dbReference type="SAM" id="MobiDB-lite"/>
    </source>
</evidence>
<feature type="region of interest" description="Disordered" evidence="1">
    <location>
        <begin position="28"/>
        <end position="47"/>
    </location>
</feature>
<accession>A0A5J4P5I3</accession>
<sequence length="47" mass="4958">MNIKKVIFTSLLSAAFLINSALLCAQTNSPKSGHDANITGHVVDSQT</sequence>
<proteinExistence type="predicted"/>
<feature type="non-terminal residue" evidence="2">
    <location>
        <position position="47"/>
    </location>
</feature>
<dbReference type="AlphaFoldDB" id="A0A5J4P5I3"/>
<organism evidence="2">
    <name type="scientific">termite gut metagenome</name>
    <dbReference type="NCBI Taxonomy" id="433724"/>
    <lineage>
        <taxon>unclassified sequences</taxon>
        <taxon>metagenomes</taxon>
        <taxon>organismal metagenomes</taxon>
    </lineage>
</organism>
<comment type="caution">
    <text evidence="2">The sequence shown here is derived from an EMBL/GenBank/DDBJ whole genome shotgun (WGS) entry which is preliminary data.</text>
</comment>